<keyword evidence="3" id="KW-1185">Reference proteome</keyword>
<reference evidence="2 3" key="1">
    <citation type="journal article" date="2019" name="Int. J. Syst. Evol. Microbiol.">
        <title>Undibacterium piscinae sp. nov., isolated from Korean shiner intestine.</title>
        <authorList>
            <person name="Lee S.Y."/>
            <person name="Kang W."/>
            <person name="Kim P.S."/>
            <person name="Kim H.S."/>
            <person name="Sung H."/>
            <person name="Shin N.R."/>
            <person name="Whon T.W."/>
            <person name="Yun J.H."/>
            <person name="Lee J.Y."/>
            <person name="Lee J.Y."/>
            <person name="Jung M.J."/>
            <person name="Jeong Y.S."/>
            <person name="Tak E.J."/>
            <person name="Han J.E."/>
            <person name="Hyun D.W."/>
            <person name="Kang M.S."/>
            <person name="Lee K.E."/>
            <person name="Lee B.H."/>
            <person name="Bae J.W."/>
        </authorList>
    </citation>
    <scope>NUCLEOTIDE SEQUENCE [LARGE SCALE GENOMIC DNA]</scope>
    <source>
        <strain evidence="2 3">S11R28</strain>
    </source>
</reference>
<evidence type="ECO:0000259" key="1">
    <source>
        <dbReference type="Pfam" id="PF00497"/>
    </source>
</evidence>
<proteinExistence type="predicted"/>
<name>A0A6M4A4W5_9BURK</name>
<dbReference type="PANTHER" id="PTHR38834">
    <property type="entry name" value="PERIPLASMIC SUBSTRATE BINDING PROTEIN FAMILY 3"/>
    <property type="match status" value="1"/>
</dbReference>
<sequence>MVWRNGSLGDFLLCILLLFVAATPTLTAAAEAPSLTICSGDFPPYNSPLLPNLGPVVEITTEAFRRSGISIQVIFMPWARILKEGQNAKCAILGIWRNAQRDQQFVYTQAILEQELGYFARRSSNFKNSKPLQLETLVIGVERGSYLSPELEGKQYSFDIANSLLLNLRKLAKGRIDLAYGNKAAGEYLINTDPELNDPLVWLNPSLESKPIYLAFSNSYPEKEHLILAYNQGLTSMKADGSFKKILLKAKLSP</sequence>
<dbReference type="Gene3D" id="3.40.190.10">
    <property type="entry name" value="Periplasmic binding protein-like II"/>
    <property type="match status" value="2"/>
</dbReference>
<evidence type="ECO:0000313" key="2">
    <source>
        <dbReference type="EMBL" id="QJQ05069.1"/>
    </source>
</evidence>
<accession>A0A6M4A4W5</accession>
<dbReference type="Proteomes" id="UP000274350">
    <property type="component" value="Chromosome"/>
</dbReference>
<feature type="domain" description="Solute-binding protein family 3/N-terminal" evidence="1">
    <location>
        <begin position="53"/>
        <end position="248"/>
    </location>
</feature>
<dbReference type="PANTHER" id="PTHR38834:SF3">
    <property type="entry name" value="SOLUTE-BINDING PROTEIN FAMILY 3_N-TERMINAL DOMAIN-CONTAINING PROTEIN"/>
    <property type="match status" value="1"/>
</dbReference>
<organism evidence="2 3">
    <name type="scientific">Undibacterium piscinae</name>
    <dbReference type="NCBI Taxonomy" id="2495591"/>
    <lineage>
        <taxon>Bacteria</taxon>
        <taxon>Pseudomonadati</taxon>
        <taxon>Pseudomonadota</taxon>
        <taxon>Betaproteobacteria</taxon>
        <taxon>Burkholderiales</taxon>
        <taxon>Oxalobacteraceae</taxon>
        <taxon>Undibacterium</taxon>
    </lineage>
</organism>
<dbReference type="AlphaFoldDB" id="A0A6M4A4W5"/>
<protein>
    <submittedName>
        <fullName evidence="2">Transporter substrate-binding domain-containing protein</fullName>
    </submittedName>
</protein>
<evidence type="ECO:0000313" key="3">
    <source>
        <dbReference type="Proteomes" id="UP000274350"/>
    </source>
</evidence>
<gene>
    <name evidence="2" type="ORF">EJG51_003430</name>
</gene>
<dbReference type="SUPFAM" id="SSF53850">
    <property type="entry name" value="Periplasmic binding protein-like II"/>
    <property type="match status" value="1"/>
</dbReference>
<dbReference type="Pfam" id="PF00497">
    <property type="entry name" value="SBP_bac_3"/>
    <property type="match status" value="1"/>
</dbReference>
<dbReference type="KEGG" id="upi:EJG51_003430"/>
<dbReference type="EMBL" id="CP051152">
    <property type="protein sequence ID" value="QJQ05069.1"/>
    <property type="molecule type" value="Genomic_DNA"/>
</dbReference>
<dbReference type="InterPro" id="IPR001638">
    <property type="entry name" value="Solute-binding_3/MltF_N"/>
</dbReference>